<reference evidence="3" key="2">
    <citation type="submission" date="2020-10" db="UniProtKB">
        <authorList>
            <consortium name="WormBaseParasite"/>
        </authorList>
    </citation>
    <scope>IDENTIFICATION</scope>
</reference>
<keyword evidence="2" id="KW-1185">Reference proteome</keyword>
<evidence type="ECO:0000313" key="3">
    <source>
        <dbReference type="WBParaSite" id="Pan_g17994.t1"/>
    </source>
</evidence>
<dbReference type="Proteomes" id="UP000492821">
    <property type="component" value="Unassembled WGS sequence"/>
</dbReference>
<sequence>MEPHVAATYRTQHHQPSSSTTISNLRTFRHVRLGVVPETIYENDEDEDAVDEADDKSSDGGGDSPSQGGDSEMPRAVQYRLRLSNETPSFSNSNEEGTPPASSSATASASTSAAGRRRPQLATTQSAPIGPTPSAAQRQALWASRRLSTINCSDFSIDLSGTGDPAYPYARKYKANGFADEERHVHQTVGRRASMFVRRMSMAIPTLSSDPIPQSLVLSFAVSPPCMNPLLPCISDRDIELSPAAVTLPAAHIALVRPPDDIHSQMYGVQAIRAKLT</sequence>
<organism evidence="2 3">
    <name type="scientific">Panagrellus redivivus</name>
    <name type="common">Microworm</name>
    <dbReference type="NCBI Taxonomy" id="6233"/>
    <lineage>
        <taxon>Eukaryota</taxon>
        <taxon>Metazoa</taxon>
        <taxon>Ecdysozoa</taxon>
        <taxon>Nematoda</taxon>
        <taxon>Chromadorea</taxon>
        <taxon>Rhabditida</taxon>
        <taxon>Tylenchina</taxon>
        <taxon>Panagrolaimomorpha</taxon>
        <taxon>Panagrolaimoidea</taxon>
        <taxon>Panagrolaimidae</taxon>
        <taxon>Panagrellus</taxon>
    </lineage>
</organism>
<feature type="region of interest" description="Disordered" evidence="1">
    <location>
        <begin position="1"/>
        <end position="21"/>
    </location>
</feature>
<reference evidence="2" key="1">
    <citation type="journal article" date="2013" name="Genetics">
        <title>The draft genome and transcriptome of Panagrellus redivivus are shaped by the harsh demands of a free-living lifestyle.</title>
        <authorList>
            <person name="Srinivasan J."/>
            <person name="Dillman A.R."/>
            <person name="Macchietto M.G."/>
            <person name="Heikkinen L."/>
            <person name="Lakso M."/>
            <person name="Fracchia K.M."/>
            <person name="Antoshechkin I."/>
            <person name="Mortazavi A."/>
            <person name="Wong G."/>
            <person name="Sternberg P.W."/>
        </authorList>
    </citation>
    <scope>NUCLEOTIDE SEQUENCE [LARGE SCALE GENOMIC DNA]</scope>
    <source>
        <strain evidence="2">MT8872</strain>
    </source>
</reference>
<accession>A0A7E4V8W8</accession>
<evidence type="ECO:0000256" key="1">
    <source>
        <dbReference type="SAM" id="MobiDB-lite"/>
    </source>
</evidence>
<protein>
    <submittedName>
        <fullName evidence="3">Uncharacterized protein</fullName>
    </submittedName>
</protein>
<proteinExistence type="predicted"/>
<feature type="compositionally biased region" description="Acidic residues" evidence="1">
    <location>
        <begin position="41"/>
        <end position="54"/>
    </location>
</feature>
<name>A0A7E4V8W8_PANRE</name>
<dbReference type="AlphaFoldDB" id="A0A7E4V8W8"/>
<evidence type="ECO:0000313" key="2">
    <source>
        <dbReference type="Proteomes" id="UP000492821"/>
    </source>
</evidence>
<feature type="compositionally biased region" description="Polar residues" evidence="1">
    <location>
        <begin position="84"/>
        <end position="96"/>
    </location>
</feature>
<feature type="region of interest" description="Disordered" evidence="1">
    <location>
        <begin position="39"/>
        <end position="136"/>
    </location>
</feature>
<dbReference type="WBParaSite" id="Pan_g17994.t1">
    <property type="protein sequence ID" value="Pan_g17994.t1"/>
    <property type="gene ID" value="Pan_g17994"/>
</dbReference>
<feature type="compositionally biased region" description="Low complexity" evidence="1">
    <location>
        <begin position="101"/>
        <end position="114"/>
    </location>
</feature>